<gene>
    <name evidence="1" type="primary">BBa0124E01.31</name>
</gene>
<dbReference type="AlphaFoldDB" id="A0A679BAB1"/>
<name>A0A679BAB1_ORYNI</name>
<accession>A0A679BAB1</accession>
<evidence type="ECO:0000313" key="1">
    <source>
        <dbReference type="EMBL" id="BBF89840.1"/>
    </source>
</evidence>
<sequence length="100" mass="11291">MHAKSGSSTRTRCKVRRSARDHDLANIVVNCLHNSNEYNIQSGPPPAGANLQQKLPGVLAPSCRIQALRRQIKAPCCRIHALPPHPRRYRRIHGHLPLFY</sequence>
<protein>
    <submittedName>
        <fullName evidence="1">Uncharacterized protein</fullName>
    </submittedName>
</protein>
<organism evidence="1">
    <name type="scientific">Oryza nivara</name>
    <name type="common">Indian wild rice</name>
    <name type="synonym">Oryza sativa f. spontanea</name>
    <dbReference type="NCBI Taxonomy" id="4536"/>
    <lineage>
        <taxon>Eukaryota</taxon>
        <taxon>Viridiplantae</taxon>
        <taxon>Streptophyta</taxon>
        <taxon>Embryophyta</taxon>
        <taxon>Tracheophyta</taxon>
        <taxon>Spermatophyta</taxon>
        <taxon>Magnoliopsida</taxon>
        <taxon>Liliopsida</taxon>
        <taxon>Poales</taxon>
        <taxon>Poaceae</taxon>
        <taxon>BOP clade</taxon>
        <taxon>Oryzoideae</taxon>
        <taxon>Oryzeae</taxon>
        <taxon>Oryzinae</taxon>
        <taxon>Oryza</taxon>
    </lineage>
</organism>
<proteinExistence type="predicted"/>
<dbReference type="EMBL" id="AP018873">
    <property type="protein sequence ID" value="BBF89840.1"/>
    <property type="molecule type" value="Genomic_DNA"/>
</dbReference>
<reference evidence="1" key="1">
    <citation type="submission" date="2018-08" db="EMBL/GenBank/DDBJ databases">
        <title>Oryza nivara genomic DNA, chromosome 11, BAC clone:BBa0124E01.</title>
        <authorList>
            <person name="Wu J."/>
            <person name="Kanamori H."/>
        </authorList>
    </citation>
    <scope>NUCLEOTIDE SEQUENCE</scope>
    <source>
        <strain evidence="1">W0106</strain>
    </source>
</reference>